<dbReference type="Proteomes" id="UP000031443">
    <property type="component" value="Unassembled WGS sequence"/>
</dbReference>
<organism evidence="1 2">
    <name type="scientific">Chelonia mydas</name>
    <name type="common">Green sea-turtle</name>
    <name type="synonym">Chelonia agassizi</name>
    <dbReference type="NCBI Taxonomy" id="8469"/>
    <lineage>
        <taxon>Eukaryota</taxon>
        <taxon>Metazoa</taxon>
        <taxon>Chordata</taxon>
        <taxon>Craniata</taxon>
        <taxon>Vertebrata</taxon>
        <taxon>Euteleostomi</taxon>
        <taxon>Archelosauria</taxon>
        <taxon>Testudinata</taxon>
        <taxon>Testudines</taxon>
        <taxon>Cryptodira</taxon>
        <taxon>Durocryptodira</taxon>
        <taxon>Americhelydia</taxon>
        <taxon>Chelonioidea</taxon>
        <taxon>Cheloniidae</taxon>
        <taxon>Chelonia</taxon>
    </lineage>
</organism>
<evidence type="ECO:0000313" key="2">
    <source>
        <dbReference type="Proteomes" id="UP000031443"/>
    </source>
</evidence>
<gene>
    <name evidence="1" type="ORF">UY3_01394</name>
</gene>
<name>M7C9S1_CHEMY</name>
<keyword evidence="2" id="KW-1185">Reference proteome</keyword>
<proteinExistence type="predicted"/>
<protein>
    <submittedName>
        <fullName evidence="1">Uncharacterized protein</fullName>
    </submittedName>
</protein>
<dbReference type="EMBL" id="KB493071">
    <property type="protein sequence ID" value="EMP41383.1"/>
    <property type="molecule type" value="Genomic_DNA"/>
</dbReference>
<sequence length="104" mass="12270">MPIVTALVSSLNSTALKPDVAFRKSPQTLAKRPCQIRKCLRQSKEDMFQEVLQCSNAEKRECKKWKEARRQDRKENQEFVKDPNERLIKVMEEQMQMLKSLTML</sequence>
<accession>M7C9S1</accession>
<reference evidence="2" key="1">
    <citation type="journal article" date="2013" name="Nat. Genet.">
        <title>The draft genomes of soft-shell turtle and green sea turtle yield insights into the development and evolution of the turtle-specific body plan.</title>
        <authorList>
            <person name="Wang Z."/>
            <person name="Pascual-Anaya J."/>
            <person name="Zadissa A."/>
            <person name="Li W."/>
            <person name="Niimura Y."/>
            <person name="Huang Z."/>
            <person name="Li C."/>
            <person name="White S."/>
            <person name="Xiong Z."/>
            <person name="Fang D."/>
            <person name="Wang B."/>
            <person name="Ming Y."/>
            <person name="Chen Y."/>
            <person name="Zheng Y."/>
            <person name="Kuraku S."/>
            <person name="Pignatelli M."/>
            <person name="Herrero J."/>
            <person name="Beal K."/>
            <person name="Nozawa M."/>
            <person name="Li Q."/>
            <person name="Wang J."/>
            <person name="Zhang H."/>
            <person name="Yu L."/>
            <person name="Shigenobu S."/>
            <person name="Wang J."/>
            <person name="Liu J."/>
            <person name="Flicek P."/>
            <person name="Searle S."/>
            <person name="Wang J."/>
            <person name="Kuratani S."/>
            <person name="Yin Y."/>
            <person name="Aken B."/>
            <person name="Zhang G."/>
            <person name="Irie N."/>
        </authorList>
    </citation>
    <scope>NUCLEOTIDE SEQUENCE [LARGE SCALE GENOMIC DNA]</scope>
</reference>
<dbReference type="AlphaFoldDB" id="M7C9S1"/>
<evidence type="ECO:0000313" key="1">
    <source>
        <dbReference type="EMBL" id="EMP41383.1"/>
    </source>
</evidence>